<dbReference type="Proteomes" id="UP001607303">
    <property type="component" value="Unassembled WGS sequence"/>
</dbReference>
<dbReference type="AlphaFoldDB" id="A0ABD2CWY1"/>
<keyword evidence="3" id="KW-1185">Reference proteome</keyword>
<feature type="region of interest" description="Disordered" evidence="1">
    <location>
        <begin position="1"/>
        <end position="95"/>
    </location>
</feature>
<sequence>MSENKIHEEERREEDIENASNSNRDKKEEEEVSRWNEKLRARNTNDFRRERPEQEGSSATCFDEEKGVTKRFPESMKLNRGHDRASSEEILRLAK</sequence>
<proteinExistence type="predicted"/>
<feature type="compositionally biased region" description="Basic and acidic residues" evidence="1">
    <location>
        <begin position="1"/>
        <end position="14"/>
    </location>
</feature>
<accession>A0ABD2CWY1</accession>
<name>A0ABD2CWY1_VESMC</name>
<dbReference type="EMBL" id="JAYRBN010000026">
    <property type="protein sequence ID" value="KAL2749663.1"/>
    <property type="molecule type" value="Genomic_DNA"/>
</dbReference>
<feature type="compositionally biased region" description="Basic and acidic residues" evidence="1">
    <location>
        <begin position="80"/>
        <end position="95"/>
    </location>
</feature>
<feature type="compositionally biased region" description="Basic and acidic residues" evidence="1">
    <location>
        <begin position="63"/>
        <end position="74"/>
    </location>
</feature>
<evidence type="ECO:0000256" key="1">
    <source>
        <dbReference type="SAM" id="MobiDB-lite"/>
    </source>
</evidence>
<feature type="compositionally biased region" description="Basic and acidic residues" evidence="1">
    <location>
        <begin position="23"/>
        <end position="54"/>
    </location>
</feature>
<protein>
    <submittedName>
        <fullName evidence="2">Uncharacterized protein</fullName>
    </submittedName>
</protein>
<gene>
    <name evidence="2" type="ORF">V1477_001734</name>
</gene>
<evidence type="ECO:0000313" key="3">
    <source>
        <dbReference type="Proteomes" id="UP001607303"/>
    </source>
</evidence>
<organism evidence="2 3">
    <name type="scientific">Vespula maculifrons</name>
    <name type="common">Eastern yellow jacket</name>
    <name type="synonym">Wasp</name>
    <dbReference type="NCBI Taxonomy" id="7453"/>
    <lineage>
        <taxon>Eukaryota</taxon>
        <taxon>Metazoa</taxon>
        <taxon>Ecdysozoa</taxon>
        <taxon>Arthropoda</taxon>
        <taxon>Hexapoda</taxon>
        <taxon>Insecta</taxon>
        <taxon>Pterygota</taxon>
        <taxon>Neoptera</taxon>
        <taxon>Endopterygota</taxon>
        <taxon>Hymenoptera</taxon>
        <taxon>Apocrita</taxon>
        <taxon>Aculeata</taxon>
        <taxon>Vespoidea</taxon>
        <taxon>Vespidae</taxon>
        <taxon>Vespinae</taxon>
        <taxon>Vespula</taxon>
    </lineage>
</organism>
<comment type="caution">
    <text evidence="2">The sequence shown here is derived from an EMBL/GenBank/DDBJ whole genome shotgun (WGS) entry which is preliminary data.</text>
</comment>
<reference evidence="2 3" key="1">
    <citation type="journal article" date="2024" name="Ann. Entomol. Soc. Am.">
        <title>Genomic analyses of the southern and eastern yellowjacket wasps (Hymenoptera: Vespidae) reveal evolutionary signatures of social life.</title>
        <authorList>
            <person name="Catto M.A."/>
            <person name="Caine P.B."/>
            <person name="Orr S.E."/>
            <person name="Hunt B.G."/>
            <person name="Goodisman M.A.D."/>
        </authorList>
    </citation>
    <scope>NUCLEOTIDE SEQUENCE [LARGE SCALE GENOMIC DNA]</scope>
    <source>
        <strain evidence="2">232</strain>
        <tissue evidence="2">Head and thorax</tissue>
    </source>
</reference>
<evidence type="ECO:0000313" key="2">
    <source>
        <dbReference type="EMBL" id="KAL2749663.1"/>
    </source>
</evidence>